<evidence type="ECO:0000259" key="3">
    <source>
        <dbReference type="Pfam" id="PF26635"/>
    </source>
</evidence>
<keyword evidence="2" id="KW-0472">Membrane</keyword>
<feature type="compositionally biased region" description="Polar residues" evidence="1">
    <location>
        <begin position="420"/>
        <end position="429"/>
    </location>
</feature>
<feature type="transmembrane region" description="Helical" evidence="2">
    <location>
        <begin position="232"/>
        <end position="253"/>
    </location>
</feature>
<feature type="compositionally biased region" description="Polar residues" evidence="1">
    <location>
        <begin position="463"/>
        <end position="488"/>
    </location>
</feature>
<dbReference type="InterPro" id="IPR058066">
    <property type="entry name" value="pXO2-14_N"/>
</dbReference>
<feature type="compositionally biased region" description="Low complexity" evidence="1">
    <location>
        <begin position="514"/>
        <end position="525"/>
    </location>
</feature>
<keyword evidence="2" id="KW-1133">Transmembrane helix</keyword>
<feature type="region of interest" description="Disordered" evidence="1">
    <location>
        <begin position="574"/>
        <end position="642"/>
    </location>
</feature>
<feature type="compositionally biased region" description="Polar residues" evidence="1">
    <location>
        <begin position="619"/>
        <end position="630"/>
    </location>
</feature>
<feature type="transmembrane region" description="Helical" evidence="2">
    <location>
        <begin position="22"/>
        <end position="42"/>
    </location>
</feature>
<dbReference type="InterPro" id="IPR058521">
    <property type="entry name" value="DUF8208"/>
</dbReference>
<evidence type="ECO:0000313" key="5">
    <source>
        <dbReference type="Proteomes" id="UP000249986"/>
    </source>
</evidence>
<feature type="transmembrane region" description="Helical" evidence="2">
    <location>
        <begin position="74"/>
        <end position="92"/>
    </location>
</feature>
<feature type="domain" description="DUF8208" evidence="3">
    <location>
        <begin position="19"/>
        <end position="360"/>
    </location>
</feature>
<keyword evidence="2" id="KW-0812">Transmembrane</keyword>
<dbReference type="AlphaFoldDB" id="A0A2X3A6P9"/>
<dbReference type="EMBL" id="UAWG01000001">
    <property type="protein sequence ID" value="SQB58060.1"/>
    <property type="molecule type" value="Genomic_DNA"/>
</dbReference>
<feature type="compositionally biased region" description="Low complexity" evidence="1">
    <location>
        <begin position="535"/>
        <end position="549"/>
    </location>
</feature>
<accession>A0A2X3A6P9</accession>
<evidence type="ECO:0000256" key="1">
    <source>
        <dbReference type="SAM" id="MobiDB-lite"/>
    </source>
</evidence>
<name>A0A2X3A6P9_CLOPF</name>
<dbReference type="Proteomes" id="UP000249986">
    <property type="component" value="Unassembled WGS sequence"/>
</dbReference>
<dbReference type="NCBIfam" id="NF045890">
    <property type="entry name" value="conj_pls20_p028"/>
    <property type="match status" value="1"/>
</dbReference>
<proteinExistence type="predicted"/>
<evidence type="ECO:0000256" key="2">
    <source>
        <dbReference type="SAM" id="Phobius"/>
    </source>
</evidence>
<dbReference type="Pfam" id="PF26635">
    <property type="entry name" value="DUF8208"/>
    <property type="match status" value="1"/>
</dbReference>
<feature type="region of interest" description="Disordered" evidence="1">
    <location>
        <begin position="410"/>
        <end position="558"/>
    </location>
</feature>
<reference evidence="4 5" key="1">
    <citation type="submission" date="2018-06" db="EMBL/GenBank/DDBJ databases">
        <authorList>
            <consortium name="Pathogen Informatics"/>
            <person name="Doyle S."/>
        </authorList>
    </citation>
    <scope>NUCLEOTIDE SEQUENCE [LARGE SCALE GENOMIC DNA]</scope>
    <source>
        <strain evidence="4 5">NCTC10719</strain>
    </source>
</reference>
<feature type="compositionally biased region" description="Polar residues" evidence="1">
    <location>
        <begin position="595"/>
        <end position="604"/>
    </location>
</feature>
<organism evidence="4 5">
    <name type="scientific">Clostridium perfringens</name>
    <dbReference type="NCBI Taxonomy" id="1502"/>
    <lineage>
        <taxon>Bacteria</taxon>
        <taxon>Bacillati</taxon>
        <taxon>Bacillota</taxon>
        <taxon>Clostridia</taxon>
        <taxon>Eubacteriales</taxon>
        <taxon>Clostridiaceae</taxon>
        <taxon>Clostridium</taxon>
    </lineage>
</organism>
<sequence length="718" mass="79411">MYEDKIVNILLAYSEYFSKSNFIIYGFRLVGWVFIKGLGFLVDKLEDVVKSVTVVTDFFNSPEITNLINKFSPLLYLLLVASIIFIGYQLVINKKFDRSKLPMNIILALCIIVVMPLAMSKANILTNKVIGEIQGESQFSDQIISNNVTDLYLLDQANFPIKDDGTVGDIDVKNNVGNNITKINPIEEIDRDKVNNKKVFENEIIFDSNGEANLNKIVGLFKWDDEYYRYHINYMTIIVTLLITAFVMIFTSVKMIKLSIELAFSKVMTTFVAVADLSNGQRMRQSVNGIISIFVAMISTMLMLKLYILGTAYLSDKISGIGTICAMLGCAIFVIDGPNYIEKMFGVDAGLSSVWRTVMGINSAMDILGKLGNTTSEMVKKAGDGIANAGAFLAGMTSEAMNQSLDEQIENDKQKDSDNNGESLEQQMQKEGLNGEKSSENDNVNNSDTKEKEDDNGLDENLDISNSENGNETLNSNMEDEGNNNQSTLEDEMKSNNLVEKEDDNNINGNQELSNNSDNSSSESSAQTLEDEINEANNNNINGNEALGDTNNSIDDGLSSLESEIENSNLNSEALGMNNLDDESLGGDNGGIESQLDSGNSINDSIEDNLKNGDIGSESLDNNIDSTSRLGNEDISNQEKIDDKVDEKAKEEVEMNNPNIGYKNPVENRNIYDVLKDKLTGSETINDTKIKLGRSYEIGKNTTRDINKFINKKKKGDK</sequence>
<evidence type="ECO:0000313" key="4">
    <source>
        <dbReference type="EMBL" id="SQB58060.1"/>
    </source>
</evidence>
<dbReference type="RefSeq" id="WP_111926098.1">
    <property type="nucleotide sequence ID" value="NZ_CATNYV010000004.1"/>
</dbReference>
<feature type="transmembrane region" description="Helical" evidence="2">
    <location>
        <begin position="318"/>
        <end position="335"/>
    </location>
</feature>
<gene>
    <name evidence="4" type="ORF">NCTC10719_00657</name>
</gene>
<feature type="transmembrane region" description="Helical" evidence="2">
    <location>
        <begin position="290"/>
        <end position="312"/>
    </location>
</feature>
<feature type="transmembrane region" description="Helical" evidence="2">
    <location>
        <begin position="101"/>
        <end position="119"/>
    </location>
</feature>
<protein>
    <recommendedName>
        <fullName evidence="3">DUF8208 domain-containing protein</fullName>
    </recommendedName>
</protein>